<reference evidence="11" key="1">
    <citation type="submission" date="2017-09" db="EMBL/GenBank/DDBJ databases">
        <title>Depth-based differentiation of microbial function through sediment-hosted aquifers and enrichment of novel symbionts in the deep terrestrial subsurface.</title>
        <authorList>
            <person name="Probst A.J."/>
            <person name="Ladd B."/>
            <person name="Jarett J.K."/>
            <person name="Geller-Mcgrath D.E."/>
            <person name="Sieber C.M.K."/>
            <person name="Emerson J.B."/>
            <person name="Anantharaman K."/>
            <person name="Thomas B.C."/>
            <person name="Malmstrom R."/>
            <person name="Stieglmeier M."/>
            <person name="Klingl A."/>
            <person name="Woyke T."/>
            <person name="Ryan C.M."/>
            <person name="Banfield J.F."/>
        </authorList>
    </citation>
    <scope>NUCLEOTIDE SEQUENCE [LARGE SCALE GENOMIC DNA]</scope>
</reference>
<dbReference type="NCBIfam" id="TIGR00594">
    <property type="entry name" value="polc"/>
    <property type="match status" value="1"/>
</dbReference>
<dbReference type="Pfam" id="PF01336">
    <property type="entry name" value="tRNA_anti-codon"/>
    <property type="match status" value="1"/>
</dbReference>
<comment type="caution">
    <text evidence="10">The sequence shown here is derived from an EMBL/GenBank/DDBJ whole genome shotgun (WGS) entry which is preliminary data.</text>
</comment>
<dbReference type="Pfam" id="PF17657">
    <property type="entry name" value="DNA_pol3_finger"/>
    <property type="match status" value="1"/>
</dbReference>
<proteinExistence type="predicted"/>
<dbReference type="Pfam" id="PF14579">
    <property type="entry name" value="HHH_6"/>
    <property type="match status" value="1"/>
</dbReference>
<dbReference type="InterPro" id="IPR004805">
    <property type="entry name" value="DnaE2/DnaE/PolC"/>
</dbReference>
<evidence type="ECO:0000256" key="4">
    <source>
        <dbReference type="ARBA" id="ARBA00022679"/>
    </source>
</evidence>
<evidence type="ECO:0000256" key="6">
    <source>
        <dbReference type="ARBA" id="ARBA00022705"/>
    </source>
</evidence>
<evidence type="ECO:0000313" key="11">
    <source>
        <dbReference type="Proteomes" id="UP000231466"/>
    </source>
</evidence>
<dbReference type="InterPro" id="IPR040982">
    <property type="entry name" value="DNA_pol3_finger"/>
</dbReference>
<organism evidence="10 11">
    <name type="scientific">Candidatus Colwellbacteria bacterium CG10_big_fil_rev_8_21_14_0_10_42_22</name>
    <dbReference type="NCBI Taxonomy" id="1974540"/>
    <lineage>
        <taxon>Bacteria</taxon>
        <taxon>Candidatus Colwelliibacteriota</taxon>
    </lineage>
</organism>
<dbReference type="InterPro" id="IPR011708">
    <property type="entry name" value="DNA_pol3_alpha_NTPase_dom"/>
</dbReference>
<dbReference type="SMART" id="SM00481">
    <property type="entry name" value="POLIIIAc"/>
    <property type="match status" value="1"/>
</dbReference>
<feature type="domain" description="Polymerase/histidinol phosphatase N-terminal" evidence="9">
    <location>
        <begin position="5"/>
        <end position="72"/>
    </location>
</feature>
<dbReference type="SUPFAM" id="SSF89550">
    <property type="entry name" value="PHP domain-like"/>
    <property type="match status" value="1"/>
</dbReference>
<protein>
    <recommendedName>
        <fullName evidence="3">DNA polymerase III subunit alpha</fullName>
        <ecNumber evidence="2">2.7.7.7</ecNumber>
    </recommendedName>
</protein>
<dbReference type="PANTHER" id="PTHR32294:SF0">
    <property type="entry name" value="DNA POLYMERASE III SUBUNIT ALPHA"/>
    <property type="match status" value="1"/>
</dbReference>
<keyword evidence="5" id="KW-0548">Nucleotidyltransferase</keyword>
<dbReference type="PANTHER" id="PTHR32294">
    <property type="entry name" value="DNA POLYMERASE III SUBUNIT ALPHA"/>
    <property type="match status" value="1"/>
</dbReference>
<dbReference type="CDD" id="cd12113">
    <property type="entry name" value="PHP_PolIIIA_DnaE3"/>
    <property type="match status" value="1"/>
</dbReference>
<keyword evidence="7" id="KW-0239">DNA-directed DNA polymerase</keyword>
<dbReference type="CDD" id="cd04485">
    <property type="entry name" value="DnaE_OBF"/>
    <property type="match status" value="1"/>
</dbReference>
<dbReference type="GO" id="GO:0006260">
    <property type="term" value="P:DNA replication"/>
    <property type="evidence" value="ECO:0007669"/>
    <property type="project" value="UniProtKB-KW"/>
</dbReference>
<dbReference type="GO" id="GO:0003887">
    <property type="term" value="F:DNA-directed DNA polymerase activity"/>
    <property type="evidence" value="ECO:0007669"/>
    <property type="project" value="UniProtKB-KW"/>
</dbReference>
<dbReference type="InterPro" id="IPR003141">
    <property type="entry name" value="Pol/His_phosphatase_N"/>
</dbReference>
<evidence type="ECO:0000256" key="1">
    <source>
        <dbReference type="ARBA" id="ARBA00004496"/>
    </source>
</evidence>
<dbReference type="GO" id="GO:0003676">
    <property type="term" value="F:nucleic acid binding"/>
    <property type="evidence" value="ECO:0007669"/>
    <property type="project" value="InterPro"/>
</dbReference>
<comment type="subcellular location">
    <subcellularLocation>
        <location evidence="1">Cytoplasm</location>
    </subcellularLocation>
</comment>
<evidence type="ECO:0000256" key="5">
    <source>
        <dbReference type="ARBA" id="ARBA00022695"/>
    </source>
</evidence>
<dbReference type="Pfam" id="PF07733">
    <property type="entry name" value="DNA_pol3_alpha"/>
    <property type="match status" value="1"/>
</dbReference>
<evidence type="ECO:0000256" key="8">
    <source>
        <dbReference type="ARBA" id="ARBA00049244"/>
    </source>
</evidence>
<dbReference type="EMBL" id="PFAH01000010">
    <property type="protein sequence ID" value="PIR97734.1"/>
    <property type="molecule type" value="Genomic_DNA"/>
</dbReference>
<dbReference type="InterPro" id="IPR016195">
    <property type="entry name" value="Pol/histidinol_Pase-like"/>
</dbReference>
<dbReference type="Proteomes" id="UP000231466">
    <property type="component" value="Unassembled WGS sequence"/>
</dbReference>
<dbReference type="InterPro" id="IPR041931">
    <property type="entry name" value="DNA_pol3_alpha_thumb_dom"/>
</dbReference>
<evidence type="ECO:0000256" key="2">
    <source>
        <dbReference type="ARBA" id="ARBA00012417"/>
    </source>
</evidence>
<dbReference type="InterPro" id="IPR029460">
    <property type="entry name" value="DNAPol_HHH"/>
</dbReference>
<dbReference type="Gene3D" id="1.10.150.870">
    <property type="match status" value="1"/>
</dbReference>
<dbReference type="GO" id="GO:0008408">
    <property type="term" value="F:3'-5' exonuclease activity"/>
    <property type="evidence" value="ECO:0007669"/>
    <property type="project" value="InterPro"/>
</dbReference>
<dbReference type="EC" id="2.7.7.7" evidence="2"/>
<accession>A0A2H0VF35</accession>
<sequence length="1061" mass="119559">MSKFIHLHTHSHYSLLDGLSKIDDLIKKAKELKMDSLALTDHGNLYGSVEFYQKAKKAGVKPIIGVEAYMAERTRHDKEPGKDSSRYHLTLLVKNKVGYLNLVQLITKSYLEGFYYKPRIDKELLEKHKEGLICMSGCPAGELSRAIEHGKRDEAIRIAKYYSRVFGDDYYIEIQPQTKFNQKGLVEVAQELGIKTVATQDSHFIEKEDQPTHDVLLAIQTGNKIDDEDRFNFGGYMAFFASYDEMFELFKEGEQAITDSQAKTAIENTPDVANKCDFEFELGKIHLPRYPLPQGESDSFEYLKKLVNEGVKFRFGKETSQIKERLTHELSIIQETGYADYFLIVQDMVNWAKDRGIMVGPGRGSAAGSLVSYVLNITEVDPLKYDLLFERFLNPERNEMPDIDLDFADNRRDEVFGYLREKYGTDHVAQIITFGTMAARQAVRDAGRAMGIPYSFCDQIAKLIPFNPNQGKGEIQKYLKTTPELKQIYDSDKQAKDLLDMASNLEGVARHASVHACGTVVTEKPVTNYLPLQNAPQDDKTIITQIEMHGVEDLGLLKIDLLGLRNLTIIQETIRLVREMKDEEIKVSKIPLDDEKTFTFLKTGETAGVFQFESSGMRRYMKDIKPSELEDLVALVALYRPGPIELIPSYIKRKFGEEKVTYIHPSLEPILNKTYGIGVYQEQMMRIATDLAGYTLPEADTLRKAIGKKIQKLLDEQKEKLTAGLIKNGIDEKTAGKIWDLFPPFARYGFNRSHAVAYALIGYWTAYLKAHYPEEFTTSLLNHAGNDIERIAFFIQEANRMNIQVLPPDINLSVAHFAPEGENIRFGLSAIKNVGLALTEKLVEERQKGGPFEGLADFAMRTRVHGLNKKGMESLIMSGALDSFGIDRMTALENMDTVLKAAGEKNGNNGSQGLFGGVHKFEVKLQPASRQASKSETLTWEKELLGLYITEHPLKRYLENVNPDFVKTIKSVKADAKDGSMVKICGIVGPVRKIVTKNNQLMAFATIEDLGDTIEVLVFSDVLSKTGSLWESNKAIHISGRVSLRDGEAKIICQNVKEITL</sequence>
<dbReference type="InterPro" id="IPR004365">
    <property type="entry name" value="NA-bd_OB_tRNA"/>
</dbReference>
<dbReference type="GO" id="GO:0005737">
    <property type="term" value="C:cytoplasm"/>
    <property type="evidence" value="ECO:0007669"/>
    <property type="project" value="UniProtKB-SubCell"/>
</dbReference>
<dbReference type="NCBIfam" id="NF004226">
    <property type="entry name" value="PRK05673.1"/>
    <property type="match status" value="1"/>
</dbReference>
<dbReference type="Gene3D" id="3.20.20.140">
    <property type="entry name" value="Metal-dependent hydrolases"/>
    <property type="match status" value="1"/>
</dbReference>
<dbReference type="AlphaFoldDB" id="A0A2H0VF35"/>
<evidence type="ECO:0000256" key="3">
    <source>
        <dbReference type="ARBA" id="ARBA00019114"/>
    </source>
</evidence>
<keyword evidence="6" id="KW-0235">DNA replication</keyword>
<evidence type="ECO:0000259" key="9">
    <source>
        <dbReference type="SMART" id="SM00481"/>
    </source>
</evidence>
<comment type="catalytic activity">
    <reaction evidence="8">
        <text>DNA(n) + a 2'-deoxyribonucleoside 5'-triphosphate = DNA(n+1) + diphosphate</text>
        <dbReference type="Rhea" id="RHEA:22508"/>
        <dbReference type="Rhea" id="RHEA-COMP:17339"/>
        <dbReference type="Rhea" id="RHEA-COMP:17340"/>
        <dbReference type="ChEBI" id="CHEBI:33019"/>
        <dbReference type="ChEBI" id="CHEBI:61560"/>
        <dbReference type="ChEBI" id="CHEBI:173112"/>
        <dbReference type="EC" id="2.7.7.7"/>
    </reaction>
</comment>
<evidence type="ECO:0000313" key="10">
    <source>
        <dbReference type="EMBL" id="PIR97734.1"/>
    </source>
</evidence>
<evidence type="ECO:0000256" key="7">
    <source>
        <dbReference type="ARBA" id="ARBA00022932"/>
    </source>
</evidence>
<gene>
    <name evidence="10" type="ORF">COT89_03085</name>
</gene>
<dbReference type="NCBIfam" id="NF005298">
    <property type="entry name" value="PRK06826.1"/>
    <property type="match status" value="1"/>
</dbReference>
<dbReference type="Pfam" id="PF02811">
    <property type="entry name" value="PHP"/>
    <property type="match status" value="1"/>
</dbReference>
<dbReference type="Gene3D" id="1.10.10.1600">
    <property type="entry name" value="Bacterial DNA polymerase III alpha subunit, thumb domain"/>
    <property type="match status" value="1"/>
</dbReference>
<keyword evidence="4" id="KW-0808">Transferase</keyword>
<name>A0A2H0VF35_9BACT</name>
<dbReference type="InterPro" id="IPR004013">
    <property type="entry name" value="PHP_dom"/>
</dbReference>